<evidence type="ECO:0000313" key="3">
    <source>
        <dbReference type="Proteomes" id="UP001153555"/>
    </source>
</evidence>
<proteinExistence type="predicted"/>
<name>A0A9N7MUA3_STRHE</name>
<dbReference type="Proteomes" id="UP001153555">
    <property type="component" value="Unassembled WGS sequence"/>
</dbReference>
<keyword evidence="3" id="KW-1185">Reference proteome</keyword>
<dbReference type="PANTHER" id="PTHR33625:SF4">
    <property type="entry name" value="OS08G0179900 PROTEIN"/>
    <property type="match status" value="1"/>
</dbReference>
<organism evidence="2 3">
    <name type="scientific">Striga hermonthica</name>
    <name type="common">Purple witchweed</name>
    <name type="synonym">Buchnera hermonthica</name>
    <dbReference type="NCBI Taxonomy" id="68872"/>
    <lineage>
        <taxon>Eukaryota</taxon>
        <taxon>Viridiplantae</taxon>
        <taxon>Streptophyta</taxon>
        <taxon>Embryophyta</taxon>
        <taxon>Tracheophyta</taxon>
        <taxon>Spermatophyta</taxon>
        <taxon>Magnoliopsida</taxon>
        <taxon>eudicotyledons</taxon>
        <taxon>Gunneridae</taxon>
        <taxon>Pentapetalae</taxon>
        <taxon>asterids</taxon>
        <taxon>lamiids</taxon>
        <taxon>Lamiales</taxon>
        <taxon>Orobanchaceae</taxon>
        <taxon>Buchnereae</taxon>
        <taxon>Striga</taxon>
    </lineage>
</organism>
<dbReference type="PANTHER" id="PTHR33625">
    <property type="entry name" value="OS08G0179900 PROTEIN"/>
    <property type="match status" value="1"/>
</dbReference>
<sequence>MGGGAMRAAAKVAGIKVGNGGVRSIKSEQHAVFSSTRRTASPLPPVADDGKQLASQPHGEAEMNGWVFACGEETAFTDGDLSPKAVLYGLPTFEEAKEATTELALALDSAYMSPLKSAGLDGEIGARSLIDNSSSTCIAPTVPISAIQAFRLLCENKAAQNVVASLASDPIVFKAIASNQAVQNFIQSQRTCFANTDEKSFVDISDTASESGETKPVTALSDIVQKLKFTVVYMMSNMSDYFQNFFGGPAVEKLFPSSDRNTSAEAAMETSFVGLAIMAIMVIVVKRLGTEKELWLLTNDLMSFKTLLELESTRSNKGTEIRDVERQIKKVVYAIEDTIDACVTRLAAAAGTDWKNMSGRRRDLVDPDDLAHADLARQVRSLRKDELESAMDRLIGTGITKVPTAKLMDRDKLAKLEPRLKRVLFL</sequence>
<reference evidence="2" key="1">
    <citation type="submission" date="2019-12" db="EMBL/GenBank/DDBJ databases">
        <authorList>
            <person name="Scholes J."/>
        </authorList>
    </citation>
    <scope>NUCLEOTIDE SEQUENCE</scope>
</reference>
<comment type="caution">
    <text evidence="2">The sequence shown here is derived from an EMBL/GenBank/DDBJ whole genome shotgun (WGS) entry which is preliminary data.</text>
</comment>
<dbReference type="OrthoDB" id="659599at2759"/>
<dbReference type="AlphaFoldDB" id="A0A9N7MUA3"/>
<evidence type="ECO:0000313" key="2">
    <source>
        <dbReference type="EMBL" id="CAA0816261.1"/>
    </source>
</evidence>
<gene>
    <name evidence="2" type="ORF">SHERM_16129</name>
</gene>
<protein>
    <submittedName>
        <fullName evidence="2">Uncharacterized conserved protein (UCP012943)</fullName>
    </submittedName>
</protein>
<dbReference type="EMBL" id="CACSLK010013932">
    <property type="protein sequence ID" value="CAA0816261.1"/>
    <property type="molecule type" value="Genomic_DNA"/>
</dbReference>
<dbReference type="Gene3D" id="1.20.5.4130">
    <property type="match status" value="1"/>
</dbReference>
<accession>A0A9N7MUA3</accession>
<evidence type="ECO:0000256" key="1">
    <source>
        <dbReference type="SAM" id="MobiDB-lite"/>
    </source>
</evidence>
<feature type="region of interest" description="Disordered" evidence="1">
    <location>
        <begin position="34"/>
        <end position="56"/>
    </location>
</feature>